<dbReference type="InterPro" id="IPR009056">
    <property type="entry name" value="Cyt_c-like_dom"/>
</dbReference>
<dbReference type="PANTHER" id="PTHR33546">
    <property type="entry name" value="LARGE, MULTIFUNCTIONAL SECRETED PROTEIN-RELATED"/>
    <property type="match status" value="1"/>
</dbReference>
<evidence type="ECO:0000256" key="2">
    <source>
        <dbReference type="ARBA" id="ARBA00022723"/>
    </source>
</evidence>
<dbReference type="STRING" id="572036.SAMN05661099_2156"/>
<evidence type="ECO:0000256" key="4">
    <source>
        <dbReference type="PROSITE-ProRule" id="PRU00433"/>
    </source>
</evidence>
<dbReference type="SUPFAM" id="SSF48371">
    <property type="entry name" value="ARM repeat"/>
    <property type="match status" value="1"/>
</dbReference>
<dbReference type="Gene3D" id="1.25.10.10">
    <property type="entry name" value="Leucine-rich Repeat Variant"/>
    <property type="match status" value="1"/>
</dbReference>
<evidence type="ECO:0000259" key="5">
    <source>
        <dbReference type="PROSITE" id="PS51007"/>
    </source>
</evidence>
<dbReference type="OrthoDB" id="9811395at2"/>
<dbReference type="InterPro" id="IPR011042">
    <property type="entry name" value="6-blade_b-propeller_TolB-like"/>
</dbReference>
<dbReference type="Gene3D" id="1.10.760.10">
    <property type="entry name" value="Cytochrome c-like domain"/>
    <property type="match status" value="1"/>
</dbReference>
<keyword evidence="3 4" id="KW-0408">Iron</keyword>
<dbReference type="GO" id="GO:0046872">
    <property type="term" value="F:metal ion binding"/>
    <property type="evidence" value="ECO:0007669"/>
    <property type="project" value="UniProtKB-KW"/>
</dbReference>
<evidence type="ECO:0000313" key="7">
    <source>
        <dbReference type="Proteomes" id="UP000189981"/>
    </source>
</evidence>
<dbReference type="Pfam" id="PF00034">
    <property type="entry name" value="Cytochrom_C"/>
    <property type="match status" value="1"/>
</dbReference>
<dbReference type="InterPro" id="IPR016024">
    <property type="entry name" value="ARM-type_fold"/>
</dbReference>
<sequence length="766" mass="86051">MRSRTYFLTFLIIGLFILIGSGAFRQIEASFTLDSLRIRQQYNSSPVLSAEESIKTMELEDGFEVKIVAKEPLVNSPVAFVFDKIGRMWVVEMEGYMPDTVGTDEDKPRGRITILSDKNGDGMMDDRKVFLDSLLLPRAICLIGNGILVAESPRLWFYEIRDDKPVKKTLVDPTYAEGGNVEHQPNGLFRALDNWIYNAKSDRRYRKQGEKWLIERTHFRGQWGISQDDQGRLFYNNNSENLLGDLFSPGFGASNENQLSVAGFNKKMVGSNKVYPARATTGVNRGYQPGVLDDSLRLVNFTAACGPVIYNGHLFGKQYYGNAFVAEPSANLIKRNILENNGYSVTGRQAYPNKEFLRSTDERFRPTNLYNGADGALYIVDMYRGIIQHKTYLTPYLKNEIKERSLTEPLSYGRIYKVVPKNRKSRPVKFSGDKIKLIKLLGNENGWVRSMAQQILIDAGDKNVAPLLRKLLKTSTQPLASTHALWTLEGLSLLTKEDLWPFLTSPDPNLRMQAFALSRSVINKENYTEFVTYFEKLIAAKDPQAAPYIAFLSPAIKPFSSLAQKSLLLNLGKTFGTDLYVSDAVISGLKNEEAWYYKDFTASNPDTALTINRRLRKVLADADKAKNNKVDLAVQFPRGATIFKSFCQTCHGPDGNGVASLAPPLNNSEWVTGDKNKLSAIVLFGLTGPIQIGNKLYKAPEINGEMPGIAANKEFSDADISQLLNYIRNSWNNKGDLIQSGDVYGVRNKFKGRQKPFTMDELLNMK</sequence>
<dbReference type="Proteomes" id="UP000189981">
    <property type="component" value="Unassembled WGS sequence"/>
</dbReference>
<dbReference type="PANTHER" id="PTHR33546:SF1">
    <property type="entry name" value="LARGE, MULTIFUNCTIONAL SECRETED PROTEIN"/>
    <property type="match status" value="1"/>
</dbReference>
<proteinExistence type="predicted"/>
<evidence type="ECO:0000313" key="6">
    <source>
        <dbReference type="EMBL" id="SKB66703.1"/>
    </source>
</evidence>
<dbReference type="Pfam" id="PF23500">
    <property type="entry name" value="DUF7133"/>
    <property type="match status" value="1"/>
</dbReference>
<dbReference type="SUPFAM" id="SSF46626">
    <property type="entry name" value="Cytochrome c"/>
    <property type="match status" value="1"/>
</dbReference>
<keyword evidence="7" id="KW-1185">Reference proteome</keyword>
<organism evidence="6 7">
    <name type="scientific">Daejeonella lutea</name>
    <dbReference type="NCBI Taxonomy" id="572036"/>
    <lineage>
        <taxon>Bacteria</taxon>
        <taxon>Pseudomonadati</taxon>
        <taxon>Bacteroidota</taxon>
        <taxon>Sphingobacteriia</taxon>
        <taxon>Sphingobacteriales</taxon>
        <taxon>Sphingobacteriaceae</taxon>
        <taxon>Daejeonella</taxon>
    </lineage>
</organism>
<feature type="domain" description="Cytochrome c" evidence="5">
    <location>
        <begin position="634"/>
        <end position="731"/>
    </location>
</feature>
<dbReference type="Gene3D" id="2.120.10.30">
    <property type="entry name" value="TolB, C-terminal domain"/>
    <property type="match status" value="1"/>
</dbReference>
<dbReference type="RefSeq" id="WP_079702682.1">
    <property type="nucleotide sequence ID" value="NZ_FUYR01000002.1"/>
</dbReference>
<protein>
    <submittedName>
        <fullName evidence="6">Cytochrome C oxidase, cbb3-type, subunit III</fullName>
    </submittedName>
</protein>
<dbReference type="InterPro" id="IPR055557">
    <property type="entry name" value="DUF7133"/>
</dbReference>
<dbReference type="InterPro" id="IPR011989">
    <property type="entry name" value="ARM-like"/>
</dbReference>
<dbReference type="GO" id="GO:0009055">
    <property type="term" value="F:electron transfer activity"/>
    <property type="evidence" value="ECO:0007669"/>
    <property type="project" value="InterPro"/>
</dbReference>
<dbReference type="SUPFAM" id="SSF63825">
    <property type="entry name" value="YWTD domain"/>
    <property type="match status" value="1"/>
</dbReference>
<dbReference type="PROSITE" id="PS51007">
    <property type="entry name" value="CYTC"/>
    <property type="match status" value="1"/>
</dbReference>
<gene>
    <name evidence="6" type="ORF">SAMN05661099_2156</name>
</gene>
<dbReference type="AlphaFoldDB" id="A0A1T5D589"/>
<evidence type="ECO:0000256" key="3">
    <source>
        <dbReference type="ARBA" id="ARBA00023004"/>
    </source>
</evidence>
<dbReference type="GO" id="GO:0020037">
    <property type="term" value="F:heme binding"/>
    <property type="evidence" value="ECO:0007669"/>
    <property type="project" value="InterPro"/>
</dbReference>
<accession>A0A1T5D589</accession>
<name>A0A1T5D589_9SPHI</name>
<dbReference type="EMBL" id="FUYR01000002">
    <property type="protein sequence ID" value="SKB66703.1"/>
    <property type="molecule type" value="Genomic_DNA"/>
</dbReference>
<evidence type="ECO:0000256" key="1">
    <source>
        <dbReference type="ARBA" id="ARBA00022617"/>
    </source>
</evidence>
<keyword evidence="1 4" id="KW-0349">Heme</keyword>
<keyword evidence="2 4" id="KW-0479">Metal-binding</keyword>
<dbReference type="InterPro" id="IPR036909">
    <property type="entry name" value="Cyt_c-like_dom_sf"/>
</dbReference>
<reference evidence="7" key="1">
    <citation type="submission" date="2017-02" db="EMBL/GenBank/DDBJ databases">
        <authorList>
            <person name="Varghese N."/>
            <person name="Submissions S."/>
        </authorList>
    </citation>
    <scope>NUCLEOTIDE SEQUENCE [LARGE SCALE GENOMIC DNA]</scope>
    <source>
        <strain evidence="7">DSM 22385</strain>
    </source>
</reference>